<dbReference type="GO" id="GO:0015920">
    <property type="term" value="P:lipopolysaccharide transport"/>
    <property type="evidence" value="ECO:0007669"/>
    <property type="project" value="TreeGrafter"/>
</dbReference>
<dbReference type="Pfam" id="PF03739">
    <property type="entry name" value="LptF_LptG"/>
    <property type="match status" value="1"/>
</dbReference>
<comment type="caution">
    <text evidence="10">The sequence shown here is derived from an EMBL/GenBank/DDBJ whole genome shotgun (WGS) entry which is preliminary data.</text>
</comment>
<keyword evidence="6 9" id="KW-1133">Transmembrane helix</keyword>
<comment type="function">
    <text evidence="1">Part of the ABC transporter complex LptBFG involved in the translocation of lipopolysaccharide (LPS) from the inner membrane to the outer membrane.</text>
</comment>
<comment type="subunit">
    <text evidence="8">Component of the lipopolysaccharide transport and assembly complex. The LptBFG transporter is composed of two ATP-binding proteins (LptB) and two transmembrane proteins (LptF and LptG).</text>
</comment>
<feature type="transmembrane region" description="Helical" evidence="9">
    <location>
        <begin position="15"/>
        <end position="34"/>
    </location>
</feature>
<sequence>MSALGRLVPDRLDGYTLRLFAPPLAFALGTLLLAQMLERLLRLFDLAASTGADLTAIMRMAGNLLPHYLGLAIPTAFTAAIFMAVARLGDNSELDVMLGTGRSIVRIAMPYFGVAALLCGFNFYLFGYLQPMSRYDYHVAVNDALQAGWDARVEDNRFVNAGQGFRLSATKVGPDGRTLEGVFVQRRIDGDEEITTAKHGLLKPSADGRRLLLELEDGTVVRESADKTASFLRFEQGLINADFTPAPPTYRARGESVRELTLRELWDGMHGRGAERDIPVRKLAGEFHGRLARSLLLPLLPLLALPLGMASKRGKRAPGVVFACLALLALNHALQFGESMAESGRAAALIAVWLPLVVFAVFVTWLFHGSLAWPGDNPVTRAIGAIESGFEGFGGRGGKKKKTA</sequence>
<reference evidence="10 11" key="1">
    <citation type="submission" date="2019-03" db="EMBL/GenBank/DDBJ databases">
        <title>Genomic Encyclopedia of Type Strains, Phase IV (KMG-IV): sequencing the most valuable type-strain genomes for metagenomic binning, comparative biology and taxonomic classification.</title>
        <authorList>
            <person name="Goeker M."/>
        </authorList>
    </citation>
    <scope>NUCLEOTIDE SEQUENCE [LARGE SCALE GENOMIC DNA]</scope>
    <source>
        <strain evidence="10 11">DSM 26377</strain>
    </source>
</reference>
<organism evidence="10 11">
    <name type="scientific">Panacagrimonas perspica</name>
    <dbReference type="NCBI Taxonomy" id="381431"/>
    <lineage>
        <taxon>Bacteria</taxon>
        <taxon>Pseudomonadati</taxon>
        <taxon>Pseudomonadota</taxon>
        <taxon>Gammaproteobacteria</taxon>
        <taxon>Nevskiales</taxon>
        <taxon>Nevskiaceae</taxon>
        <taxon>Panacagrimonas</taxon>
    </lineage>
</organism>
<dbReference type="AlphaFoldDB" id="A0A4R7P669"/>
<evidence type="ECO:0000256" key="3">
    <source>
        <dbReference type="ARBA" id="ARBA00007725"/>
    </source>
</evidence>
<evidence type="ECO:0000256" key="8">
    <source>
        <dbReference type="ARBA" id="ARBA00026081"/>
    </source>
</evidence>
<name>A0A4R7P669_9GAMM</name>
<comment type="subcellular location">
    <subcellularLocation>
        <location evidence="2">Cell membrane</location>
        <topology evidence="2">Multi-pass membrane protein</topology>
    </subcellularLocation>
</comment>
<evidence type="ECO:0000313" key="11">
    <source>
        <dbReference type="Proteomes" id="UP000295341"/>
    </source>
</evidence>
<keyword evidence="5 9" id="KW-0812">Transmembrane</keyword>
<feature type="transmembrane region" description="Helical" evidence="9">
    <location>
        <begin position="346"/>
        <end position="367"/>
    </location>
</feature>
<evidence type="ECO:0000256" key="2">
    <source>
        <dbReference type="ARBA" id="ARBA00004651"/>
    </source>
</evidence>
<protein>
    <submittedName>
        <fullName evidence="10">Lipopolysaccharide export system permease protein</fullName>
    </submittedName>
</protein>
<feature type="transmembrane region" description="Helical" evidence="9">
    <location>
        <begin position="317"/>
        <end position="334"/>
    </location>
</feature>
<evidence type="ECO:0000256" key="9">
    <source>
        <dbReference type="SAM" id="Phobius"/>
    </source>
</evidence>
<accession>A0A4R7P669</accession>
<dbReference type="InterPro" id="IPR005495">
    <property type="entry name" value="LptG/LptF_permease"/>
</dbReference>
<keyword evidence="11" id="KW-1185">Reference proteome</keyword>
<evidence type="ECO:0000256" key="6">
    <source>
        <dbReference type="ARBA" id="ARBA00022989"/>
    </source>
</evidence>
<keyword evidence="4" id="KW-1003">Cell membrane</keyword>
<evidence type="ECO:0000256" key="1">
    <source>
        <dbReference type="ARBA" id="ARBA00002265"/>
    </source>
</evidence>
<evidence type="ECO:0000313" key="10">
    <source>
        <dbReference type="EMBL" id="TDU28939.1"/>
    </source>
</evidence>
<proteinExistence type="inferred from homology"/>
<dbReference type="PANTHER" id="PTHR33529">
    <property type="entry name" value="SLR0882 PROTEIN-RELATED"/>
    <property type="match status" value="1"/>
</dbReference>
<dbReference type="GO" id="GO:0043190">
    <property type="term" value="C:ATP-binding cassette (ABC) transporter complex"/>
    <property type="evidence" value="ECO:0007669"/>
    <property type="project" value="TreeGrafter"/>
</dbReference>
<evidence type="ECO:0000256" key="7">
    <source>
        <dbReference type="ARBA" id="ARBA00023136"/>
    </source>
</evidence>
<feature type="transmembrane region" description="Helical" evidence="9">
    <location>
        <begin position="68"/>
        <end position="88"/>
    </location>
</feature>
<evidence type="ECO:0000256" key="4">
    <source>
        <dbReference type="ARBA" id="ARBA00022475"/>
    </source>
</evidence>
<dbReference type="RefSeq" id="WP_162851260.1">
    <property type="nucleotide sequence ID" value="NZ_MWIN01000018.1"/>
</dbReference>
<gene>
    <name evidence="10" type="ORF">DFR24_3320</name>
</gene>
<evidence type="ECO:0000256" key="5">
    <source>
        <dbReference type="ARBA" id="ARBA00022692"/>
    </source>
</evidence>
<dbReference type="Proteomes" id="UP000295341">
    <property type="component" value="Unassembled WGS sequence"/>
</dbReference>
<keyword evidence="7 9" id="KW-0472">Membrane</keyword>
<comment type="similarity">
    <text evidence="3">Belongs to the LptF/LptG family.</text>
</comment>
<dbReference type="PANTHER" id="PTHR33529:SF6">
    <property type="entry name" value="YJGP_YJGQ FAMILY PERMEASE"/>
    <property type="match status" value="1"/>
</dbReference>
<dbReference type="EMBL" id="SOBT01000009">
    <property type="protein sequence ID" value="TDU28939.1"/>
    <property type="molecule type" value="Genomic_DNA"/>
</dbReference>
<feature type="transmembrane region" description="Helical" evidence="9">
    <location>
        <begin position="108"/>
        <end position="129"/>
    </location>
</feature>